<keyword evidence="3" id="KW-1185">Reference proteome</keyword>
<name>D8QVQ5_SELML</name>
<dbReference type="AlphaFoldDB" id="D8QVQ5"/>
<dbReference type="KEGG" id="smo:SELMODRAFT_404559"/>
<reference evidence="2 3" key="1">
    <citation type="journal article" date="2011" name="Science">
        <title>The Selaginella genome identifies genetic changes associated with the evolution of vascular plants.</title>
        <authorList>
            <person name="Banks J.A."/>
            <person name="Nishiyama T."/>
            <person name="Hasebe M."/>
            <person name="Bowman J.L."/>
            <person name="Gribskov M."/>
            <person name="dePamphilis C."/>
            <person name="Albert V.A."/>
            <person name="Aono N."/>
            <person name="Aoyama T."/>
            <person name="Ambrose B.A."/>
            <person name="Ashton N.W."/>
            <person name="Axtell M.J."/>
            <person name="Barker E."/>
            <person name="Barker M.S."/>
            <person name="Bennetzen J.L."/>
            <person name="Bonawitz N.D."/>
            <person name="Chapple C."/>
            <person name="Cheng C."/>
            <person name="Correa L.G."/>
            <person name="Dacre M."/>
            <person name="DeBarry J."/>
            <person name="Dreyer I."/>
            <person name="Elias M."/>
            <person name="Engstrom E.M."/>
            <person name="Estelle M."/>
            <person name="Feng L."/>
            <person name="Finet C."/>
            <person name="Floyd S.K."/>
            <person name="Frommer W.B."/>
            <person name="Fujita T."/>
            <person name="Gramzow L."/>
            <person name="Gutensohn M."/>
            <person name="Harholt J."/>
            <person name="Hattori M."/>
            <person name="Heyl A."/>
            <person name="Hirai T."/>
            <person name="Hiwatashi Y."/>
            <person name="Ishikawa M."/>
            <person name="Iwata M."/>
            <person name="Karol K.G."/>
            <person name="Koehler B."/>
            <person name="Kolukisaoglu U."/>
            <person name="Kubo M."/>
            <person name="Kurata T."/>
            <person name="Lalonde S."/>
            <person name="Li K."/>
            <person name="Li Y."/>
            <person name="Litt A."/>
            <person name="Lyons E."/>
            <person name="Manning G."/>
            <person name="Maruyama T."/>
            <person name="Michael T.P."/>
            <person name="Mikami K."/>
            <person name="Miyazaki S."/>
            <person name="Morinaga S."/>
            <person name="Murata T."/>
            <person name="Mueller-Roeber B."/>
            <person name="Nelson D.R."/>
            <person name="Obara M."/>
            <person name="Oguri Y."/>
            <person name="Olmstead R.G."/>
            <person name="Onodera N."/>
            <person name="Petersen B.L."/>
            <person name="Pils B."/>
            <person name="Prigge M."/>
            <person name="Rensing S.A."/>
            <person name="Riano-Pachon D.M."/>
            <person name="Roberts A.W."/>
            <person name="Sato Y."/>
            <person name="Scheller H.V."/>
            <person name="Schulz B."/>
            <person name="Schulz C."/>
            <person name="Shakirov E.V."/>
            <person name="Shibagaki N."/>
            <person name="Shinohara N."/>
            <person name="Shippen D.E."/>
            <person name="Soerensen I."/>
            <person name="Sotooka R."/>
            <person name="Sugimoto N."/>
            <person name="Sugita M."/>
            <person name="Sumikawa N."/>
            <person name="Tanurdzic M."/>
            <person name="Theissen G."/>
            <person name="Ulvskov P."/>
            <person name="Wakazuki S."/>
            <person name="Weng J.K."/>
            <person name="Willats W.W."/>
            <person name="Wipf D."/>
            <person name="Wolf P.G."/>
            <person name="Yang L."/>
            <person name="Zimmer A.D."/>
            <person name="Zhu Q."/>
            <person name="Mitros T."/>
            <person name="Hellsten U."/>
            <person name="Loque D."/>
            <person name="Otillar R."/>
            <person name="Salamov A."/>
            <person name="Schmutz J."/>
            <person name="Shapiro H."/>
            <person name="Lindquist E."/>
            <person name="Lucas S."/>
            <person name="Rokhsar D."/>
            <person name="Grigoriev I.V."/>
        </authorList>
    </citation>
    <scope>NUCLEOTIDE SEQUENCE [LARGE SCALE GENOMIC DNA]</scope>
</reference>
<protein>
    <recommendedName>
        <fullName evidence="1">F-box protein At3g26010-like beta-propeller domain-containing protein</fullName>
    </recommendedName>
</protein>
<dbReference type="Proteomes" id="UP000001514">
    <property type="component" value="Unassembled WGS sequence"/>
</dbReference>
<proteinExistence type="predicted"/>
<evidence type="ECO:0000313" key="2">
    <source>
        <dbReference type="EMBL" id="EFJ36497.1"/>
    </source>
</evidence>
<dbReference type="InterPro" id="IPR056592">
    <property type="entry name" value="Beta-prop_At3g26010-like"/>
</dbReference>
<organism evidence="3">
    <name type="scientific">Selaginella moellendorffii</name>
    <name type="common">Spikemoss</name>
    <dbReference type="NCBI Taxonomy" id="88036"/>
    <lineage>
        <taxon>Eukaryota</taxon>
        <taxon>Viridiplantae</taxon>
        <taxon>Streptophyta</taxon>
        <taxon>Embryophyta</taxon>
        <taxon>Tracheophyta</taxon>
        <taxon>Lycopodiopsida</taxon>
        <taxon>Selaginellales</taxon>
        <taxon>Selaginellaceae</taxon>
        <taxon>Selaginella</taxon>
    </lineage>
</organism>
<dbReference type="HOGENOM" id="CLU_807512_0_0_1"/>
<dbReference type="InParanoid" id="D8QVQ5"/>
<dbReference type="EMBL" id="GL377567">
    <property type="protein sequence ID" value="EFJ36497.1"/>
    <property type="molecule type" value="Genomic_DNA"/>
</dbReference>
<evidence type="ECO:0000259" key="1">
    <source>
        <dbReference type="Pfam" id="PF24750"/>
    </source>
</evidence>
<feature type="domain" description="F-box protein At3g26010-like beta-propeller" evidence="1">
    <location>
        <begin position="154"/>
        <end position="198"/>
    </location>
</feature>
<accession>D8QVQ5</accession>
<dbReference type="Pfam" id="PF24750">
    <property type="entry name" value="b-prop_At3g26010-like"/>
    <property type="match status" value="1"/>
</dbReference>
<sequence length="344" mass="39065">MAQHRHIQQVFFAVRDERKSSFAKKKIAISAHSFVCKVLDPRATHECWAYNVLRSKNAIVLAMVESLEGRQEDAARENSGVDGVMIIVTSGLQWVARSKLVCKHWARMLDDPSFRLLWRQNGHSQSKIVLLLHHRLDEPTRAAGFLGVSVCTQMFCAIPFSRGLVLCDRRKIFVNKKHFLVGNPLTQQWVQVPPIDSFIDKCTQVLATLGIWTLTRYPASLNTVFIGGLQYGLGYFSEHSALVLLEIEDVAEFSGSKWVYAWDGEKDVFQRGEGDFYIDLYMLEAGGRGWSAVHTENHPWTWKEVATLEGDFCYWDFRKCCAHGNLTFAVLGSRVAVFDSRSVT</sequence>
<dbReference type="Gramene" id="EFJ36497">
    <property type="protein sequence ID" value="EFJ36497"/>
    <property type="gene ID" value="SELMODRAFT_404559"/>
</dbReference>
<gene>
    <name evidence="2" type="ORF">SELMODRAFT_404559</name>
</gene>
<dbReference type="FunCoup" id="D8QVQ5">
    <property type="interactions" value="449"/>
</dbReference>
<dbReference type="GO" id="GO:0004842">
    <property type="term" value="F:ubiquitin-protein transferase activity"/>
    <property type="evidence" value="ECO:0000318"/>
    <property type="project" value="GO_Central"/>
</dbReference>
<evidence type="ECO:0000313" key="3">
    <source>
        <dbReference type="Proteomes" id="UP000001514"/>
    </source>
</evidence>
<dbReference type="GO" id="GO:0031146">
    <property type="term" value="P:SCF-dependent proteasomal ubiquitin-dependent protein catabolic process"/>
    <property type="evidence" value="ECO:0000318"/>
    <property type="project" value="GO_Central"/>
</dbReference>